<dbReference type="Proteomes" id="UP000440004">
    <property type="component" value="Unassembled WGS sequence"/>
</dbReference>
<protein>
    <recommendedName>
        <fullName evidence="3">Phage protein</fullName>
    </recommendedName>
</protein>
<proteinExistence type="predicted"/>
<gene>
    <name evidence="1" type="ORF">GC105_11445</name>
</gene>
<reference evidence="1 2" key="1">
    <citation type="submission" date="2019-10" db="EMBL/GenBank/DDBJ databases">
        <title>Alkalibaculum tamaniensis sp.nov., a new alkaliphilic acetogen, isolated on methoxylated aromatics from a mud volcano.</title>
        <authorList>
            <person name="Khomyakova M.A."/>
            <person name="Merkel A.Y."/>
            <person name="Bonch-Osmolovskaya E.A."/>
            <person name="Slobodkin A.I."/>
        </authorList>
    </citation>
    <scope>NUCLEOTIDE SEQUENCE [LARGE SCALE GENOMIC DNA]</scope>
    <source>
        <strain evidence="1 2">M08DMB</strain>
    </source>
</reference>
<accession>A0A6A7KBL2</accession>
<comment type="caution">
    <text evidence="1">The sequence shown here is derived from an EMBL/GenBank/DDBJ whole genome shotgun (WGS) entry which is preliminary data.</text>
</comment>
<evidence type="ECO:0000313" key="1">
    <source>
        <dbReference type="EMBL" id="MPW26403.1"/>
    </source>
</evidence>
<dbReference type="AlphaFoldDB" id="A0A6A7KBL2"/>
<dbReference type="EMBL" id="WHNX01000018">
    <property type="protein sequence ID" value="MPW26403.1"/>
    <property type="molecule type" value="Genomic_DNA"/>
</dbReference>
<evidence type="ECO:0000313" key="2">
    <source>
        <dbReference type="Proteomes" id="UP000440004"/>
    </source>
</evidence>
<keyword evidence="2" id="KW-1185">Reference proteome</keyword>
<dbReference type="RefSeq" id="WP_152804875.1">
    <property type="nucleotide sequence ID" value="NZ_WHNX01000018.1"/>
</dbReference>
<sequence>MITKNELAAKVKIIFTNLREWQFREEDLSVFPRALYWGYARSSIRASGNTYEKTETVQISVFSKVPDELKVDKLEDLLIELGINTDIFVEFNENDKIFHYYTGVECERG</sequence>
<name>A0A6A7KBL2_9FIRM</name>
<organism evidence="1 2">
    <name type="scientific">Alkalibaculum sporogenes</name>
    <dbReference type="NCBI Taxonomy" id="2655001"/>
    <lineage>
        <taxon>Bacteria</taxon>
        <taxon>Bacillati</taxon>
        <taxon>Bacillota</taxon>
        <taxon>Clostridia</taxon>
        <taxon>Eubacteriales</taxon>
        <taxon>Eubacteriaceae</taxon>
        <taxon>Alkalibaculum</taxon>
    </lineage>
</organism>
<evidence type="ECO:0008006" key="3">
    <source>
        <dbReference type="Google" id="ProtNLM"/>
    </source>
</evidence>